<evidence type="ECO:0000256" key="9">
    <source>
        <dbReference type="ARBA" id="ARBA00023251"/>
    </source>
</evidence>
<feature type="transmembrane region" description="Helical" evidence="10">
    <location>
        <begin position="143"/>
        <end position="162"/>
    </location>
</feature>
<dbReference type="PANTHER" id="PTHR43823">
    <property type="entry name" value="SPORULATION PROTEIN YKVU"/>
    <property type="match status" value="1"/>
</dbReference>
<evidence type="ECO:0000313" key="12">
    <source>
        <dbReference type="Proteomes" id="UP000046155"/>
    </source>
</evidence>
<evidence type="ECO:0000256" key="5">
    <source>
        <dbReference type="ARBA" id="ARBA00022475"/>
    </source>
</evidence>
<feature type="transmembrane region" description="Helical" evidence="10">
    <location>
        <begin position="394"/>
        <end position="418"/>
    </location>
</feature>
<feature type="transmembrane region" description="Helical" evidence="10">
    <location>
        <begin position="326"/>
        <end position="345"/>
    </location>
</feature>
<evidence type="ECO:0000256" key="6">
    <source>
        <dbReference type="ARBA" id="ARBA00022692"/>
    </source>
</evidence>
<dbReference type="PANTHER" id="PTHR43823:SF3">
    <property type="entry name" value="MULTIDRUG EXPORT PROTEIN MEPA"/>
    <property type="match status" value="1"/>
</dbReference>
<feature type="transmembrane region" description="Helical" evidence="10">
    <location>
        <begin position="202"/>
        <end position="224"/>
    </location>
</feature>
<accession>A0A0B7MHS7</accession>
<feature type="transmembrane region" description="Helical" evidence="10">
    <location>
        <begin position="365"/>
        <end position="387"/>
    </location>
</feature>
<feature type="transmembrane region" description="Helical" evidence="10">
    <location>
        <begin position="174"/>
        <end position="196"/>
    </location>
</feature>
<keyword evidence="8 10" id="KW-0472">Membrane</keyword>
<evidence type="ECO:0000256" key="3">
    <source>
        <dbReference type="ARBA" id="ARBA00022106"/>
    </source>
</evidence>
<keyword evidence="6 10" id="KW-0812">Transmembrane</keyword>
<keyword evidence="12" id="KW-1185">Reference proteome</keyword>
<dbReference type="InterPro" id="IPR045070">
    <property type="entry name" value="MATE_MepA-like"/>
</dbReference>
<keyword evidence="7 10" id="KW-1133">Transmembrane helix</keyword>
<dbReference type="OrthoDB" id="9811110at2"/>
<name>A0A0B7MHS7_9FIRM</name>
<evidence type="ECO:0000256" key="4">
    <source>
        <dbReference type="ARBA" id="ARBA00022448"/>
    </source>
</evidence>
<dbReference type="Pfam" id="PF01554">
    <property type="entry name" value="MatE"/>
    <property type="match status" value="2"/>
</dbReference>
<feature type="transmembrane region" description="Helical" evidence="10">
    <location>
        <begin position="64"/>
        <end position="86"/>
    </location>
</feature>
<dbReference type="PIRSF" id="PIRSF006603">
    <property type="entry name" value="DinF"/>
    <property type="match status" value="1"/>
</dbReference>
<dbReference type="EMBL" id="CDRZ01000014">
    <property type="protein sequence ID" value="CEO87536.1"/>
    <property type="molecule type" value="Genomic_DNA"/>
</dbReference>
<gene>
    <name evidence="11" type="ORF">SSCH_1100010</name>
</gene>
<evidence type="ECO:0000256" key="7">
    <source>
        <dbReference type="ARBA" id="ARBA00022989"/>
    </source>
</evidence>
<sequence>MEHEKQSTIEREQKLGNTPVPKLLFQMSAPMIFAMIVNGLYYLIDAVFVGRVVGGEALGGLAAGFPIDMLVVALGTMLGIGTASIVSFELGSQKKEEAASAIISAVLFTIALSVAFSAILMVFKADIFHIFGATERIFKYADAYYSVIIPGSILVLLSFLGINTVRAEGNAKLAALVMFSGALINVFLNAAFMIVFNMGIAGAAWGTLLARLVSVIILMGYYGFNKSIINLWSVNWRINITEIRKILLIGLSSFLNQVGFSILAAAVNILLKNYGTAVDMSVYGVISRIHIFITMPLLGLAQGFHSIVGFNFGAGNYKRVSETVKISFIYAFAIGLFLFGFLVFMPQDILRLFTDKPEVIQNGVFALRITTLMTPVIGLQIIAYFYFMAVHKAVTAMLVSLSRQVIFILPPLIVLPLFMGKQGIWLAFPMADVVAVAVSAALLLRSVNKQVKEGSLPDRCS</sequence>
<evidence type="ECO:0000256" key="1">
    <source>
        <dbReference type="ARBA" id="ARBA00004651"/>
    </source>
</evidence>
<protein>
    <recommendedName>
        <fullName evidence="3">Multidrug export protein MepA</fullName>
    </recommendedName>
</protein>
<dbReference type="GO" id="GO:0046677">
    <property type="term" value="P:response to antibiotic"/>
    <property type="evidence" value="ECO:0007669"/>
    <property type="project" value="UniProtKB-KW"/>
</dbReference>
<feature type="transmembrane region" description="Helical" evidence="10">
    <location>
        <begin position="291"/>
        <end position="314"/>
    </location>
</feature>
<dbReference type="RefSeq" id="WP_044663893.1">
    <property type="nucleotide sequence ID" value="NZ_CDRZ01000014.1"/>
</dbReference>
<keyword evidence="5" id="KW-1003">Cell membrane</keyword>
<feature type="transmembrane region" description="Helical" evidence="10">
    <location>
        <begin position="98"/>
        <end position="123"/>
    </location>
</feature>
<organism evidence="11 12">
    <name type="scientific">Syntrophaceticus schinkii</name>
    <dbReference type="NCBI Taxonomy" id="499207"/>
    <lineage>
        <taxon>Bacteria</taxon>
        <taxon>Bacillati</taxon>
        <taxon>Bacillota</taxon>
        <taxon>Clostridia</taxon>
        <taxon>Thermoanaerobacterales</taxon>
        <taxon>Thermoanaerobacterales Family III. Incertae Sedis</taxon>
        <taxon>Syntrophaceticus</taxon>
    </lineage>
</organism>
<dbReference type="GO" id="GO:0042910">
    <property type="term" value="F:xenobiotic transmembrane transporter activity"/>
    <property type="evidence" value="ECO:0007669"/>
    <property type="project" value="InterPro"/>
</dbReference>
<keyword evidence="9" id="KW-0046">Antibiotic resistance</keyword>
<dbReference type="GO" id="GO:0005886">
    <property type="term" value="C:plasma membrane"/>
    <property type="evidence" value="ECO:0007669"/>
    <property type="project" value="UniProtKB-SubCell"/>
</dbReference>
<dbReference type="GO" id="GO:0015297">
    <property type="term" value="F:antiporter activity"/>
    <property type="evidence" value="ECO:0007669"/>
    <property type="project" value="InterPro"/>
</dbReference>
<evidence type="ECO:0000256" key="10">
    <source>
        <dbReference type="SAM" id="Phobius"/>
    </source>
</evidence>
<dbReference type="InterPro" id="IPR051327">
    <property type="entry name" value="MATE_MepA_subfamily"/>
</dbReference>
<dbReference type="AlphaFoldDB" id="A0A0B7MHS7"/>
<dbReference type="NCBIfam" id="TIGR00797">
    <property type="entry name" value="matE"/>
    <property type="match status" value="1"/>
</dbReference>
<proteinExistence type="inferred from homology"/>
<evidence type="ECO:0000313" key="11">
    <source>
        <dbReference type="EMBL" id="CEO87536.1"/>
    </source>
</evidence>
<dbReference type="CDD" id="cd13143">
    <property type="entry name" value="MATE_MepA_like"/>
    <property type="match status" value="1"/>
</dbReference>
<dbReference type="InterPro" id="IPR002528">
    <property type="entry name" value="MATE_fam"/>
</dbReference>
<evidence type="ECO:0000256" key="8">
    <source>
        <dbReference type="ARBA" id="ARBA00023136"/>
    </source>
</evidence>
<feature type="transmembrane region" description="Helical" evidence="10">
    <location>
        <begin position="23"/>
        <end position="44"/>
    </location>
</feature>
<dbReference type="Proteomes" id="UP000046155">
    <property type="component" value="Unassembled WGS sequence"/>
</dbReference>
<reference evidence="12" key="1">
    <citation type="submission" date="2015-01" db="EMBL/GenBank/DDBJ databases">
        <authorList>
            <person name="Manzoor Shahid"/>
            <person name="Zubair Saima"/>
        </authorList>
    </citation>
    <scope>NUCLEOTIDE SEQUENCE [LARGE SCALE GENOMIC DNA]</scope>
    <source>
        <strain evidence="12">Sp3</strain>
    </source>
</reference>
<comment type="similarity">
    <text evidence="2">Belongs to the multi antimicrobial extrusion (MATE) (TC 2.A.66.1) family. MepA subfamily.</text>
</comment>
<keyword evidence="4" id="KW-0813">Transport</keyword>
<comment type="subcellular location">
    <subcellularLocation>
        <location evidence="1">Cell membrane</location>
        <topology evidence="1">Multi-pass membrane protein</topology>
    </subcellularLocation>
</comment>
<evidence type="ECO:0000256" key="2">
    <source>
        <dbReference type="ARBA" id="ARBA00008417"/>
    </source>
</evidence>
<feature type="transmembrane region" description="Helical" evidence="10">
    <location>
        <begin position="424"/>
        <end position="444"/>
    </location>
</feature>
<dbReference type="InterPro" id="IPR048279">
    <property type="entry name" value="MdtK-like"/>
</dbReference>
<feature type="transmembrane region" description="Helical" evidence="10">
    <location>
        <begin position="245"/>
        <end position="271"/>
    </location>
</feature>